<evidence type="ECO:0000256" key="3">
    <source>
        <dbReference type="ARBA" id="ARBA00022840"/>
    </source>
</evidence>
<comment type="caution">
    <text evidence="6">The sequence shown here is derived from an EMBL/GenBank/DDBJ whole genome shotgun (WGS) entry which is preliminary data.</text>
</comment>
<dbReference type="PANTHER" id="PTHR21621:SF0">
    <property type="entry name" value="BETA-CITRYLGLUTAMATE SYNTHASE B-RELATED"/>
    <property type="match status" value="1"/>
</dbReference>
<keyword evidence="6" id="KW-0436">Ligase</keyword>
<dbReference type="InterPro" id="IPR011761">
    <property type="entry name" value="ATP-grasp"/>
</dbReference>
<dbReference type="PANTHER" id="PTHR21621">
    <property type="entry name" value="RIBOSOMAL PROTEIN S6 MODIFICATION PROTEIN"/>
    <property type="match status" value="1"/>
</dbReference>
<dbReference type="RefSeq" id="WP_380829864.1">
    <property type="nucleotide sequence ID" value="NZ_JBHTCG010000023.1"/>
</dbReference>
<dbReference type="SUPFAM" id="SSF56059">
    <property type="entry name" value="Glutathione synthetase ATP-binding domain-like"/>
    <property type="match status" value="1"/>
</dbReference>
<dbReference type="Pfam" id="PF08443">
    <property type="entry name" value="RimK"/>
    <property type="match status" value="1"/>
</dbReference>
<sequence>MSDAPADVLVSVTIMRPEEKLLLSAFRAAGLTARSVTPRHTTAFLNDPALAPRLVILRNVSHRELAGMSDRFEHAGIPTLNSPAAVRLCLSKDLQALAFARAGLPHPTTRIAFSAEQVGEQIEALGGHAVVKPVSGSWGRGIVHITTPAELAAWSGGWEGLDPAGRSFPVVVQQYIPKPGFNERVIIVGHTPVVAYKQVSPDLRTNTHLGGTVEPIPLSPRSAELARRVVDLFGPGFYGVDLAESAETGELYVLEVNTNPEFAKSVGVHGVDIPAHLARFARSVIDAQDRAGRFAERKERAA</sequence>
<protein>
    <submittedName>
        <fullName evidence="6">RimK family alpha-L-glutamate ligase</fullName>
    </submittedName>
</protein>
<evidence type="ECO:0000313" key="6">
    <source>
        <dbReference type="EMBL" id="MFC7386049.1"/>
    </source>
</evidence>
<dbReference type="SUPFAM" id="SSF52440">
    <property type="entry name" value="PreATP-grasp domain"/>
    <property type="match status" value="1"/>
</dbReference>
<organism evidence="6 7">
    <name type="scientific">Sphaerisporangium rhizosphaerae</name>
    <dbReference type="NCBI Taxonomy" id="2269375"/>
    <lineage>
        <taxon>Bacteria</taxon>
        <taxon>Bacillati</taxon>
        <taxon>Actinomycetota</taxon>
        <taxon>Actinomycetes</taxon>
        <taxon>Streptosporangiales</taxon>
        <taxon>Streptosporangiaceae</taxon>
        <taxon>Sphaerisporangium</taxon>
    </lineage>
</organism>
<keyword evidence="7" id="KW-1185">Reference proteome</keyword>
<dbReference type="PROSITE" id="PS50975">
    <property type="entry name" value="ATP_GRASP"/>
    <property type="match status" value="1"/>
</dbReference>
<dbReference type="EMBL" id="JBHTCG010000023">
    <property type="protein sequence ID" value="MFC7386049.1"/>
    <property type="molecule type" value="Genomic_DNA"/>
</dbReference>
<dbReference type="Pfam" id="PF22626">
    <property type="entry name" value="LysX_preATP_grasp"/>
    <property type="match status" value="1"/>
</dbReference>
<name>A0ABW2P9L3_9ACTN</name>
<dbReference type="InterPro" id="IPR054562">
    <property type="entry name" value="LysX/ArgX_preATP_grasp"/>
</dbReference>
<keyword evidence="3 4" id="KW-0067">ATP-binding</keyword>
<feature type="domain" description="ATP-grasp" evidence="5">
    <location>
        <begin position="96"/>
        <end position="282"/>
    </location>
</feature>
<dbReference type="Gene3D" id="3.30.1490.20">
    <property type="entry name" value="ATP-grasp fold, A domain"/>
    <property type="match status" value="1"/>
</dbReference>
<proteinExistence type="predicted"/>
<dbReference type="InterPro" id="IPR004666">
    <property type="entry name" value="Rp_bS6_RimK/Lys_biosynth_LsyX"/>
</dbReference>
<evidence type="ECO:0000256" key="2">
    <source>
        <dbReference type="ARBA" id="ARBA00022741"/>
    </source>
</evidence>
<evidence type="ECO:0000256" key="1">
    <source>
        <dbReference type="ARBA" id="ARBA00022723"/>
    </source>
</evidence>
<keyword evidence="2 4" id="KW-0547">Nucleotide-binding</keyword>
<dbReference type="InterPro" id="IPR013815">
    <property type="entry name" value="ATP_grasp_subdomain_1"/>
</dbReference>
<dbReference type="Proteomes" id="UP001596496">
    <property type="component" value="Unassembled WGS sequence"/>
</dbReference>
<dbReference type="Gene3D" id="3.30.470.20">
    <property type="entry name" value="ATP-grasp fold, B domain"/>
    <property type="match status" value="1"/>
</dbReference>
<dbReference type="InterPro" id="IPR016185">
    <property type="entry name" value="PreATP-grasp_dom_sf"/>
</dbReference>
<evidence type="ECO:0000256" key="4">
    <source>
        <dbReference type="PROSITE-ProRule" id="PRU00409"/>
    </source>
</evidence>
<evidence type="ECO:0000313" key="7">
    <source>
        <dbReference type="Proteomes" id="UP001596496"/>
    </source>
</evidence>
<dbReference type="InterPro" id="IPR013651">
    <property type="entry name" value="ATP-grasp_RimK-type"/>
</dbReference>
<dbReference type="NCBIfam" id="TIGR00768">
    <property type="entry name" value="rimK_fam"/>
    <property type="match status" value="1"/>
</dbReference>
<accession>A0ABW2P9L3</accession>
<gene>
    <name evidence="6" type="ORF">ACFQSB_27835</name>
</gene>
<keyword evidence="1" id="KW-0479">Metal-binding</keyword>
<evidence type="ECO:0000259" key="5">
    <source>
        <dbReference type="PROSITE" id="PS50975"/>
    </source>
</evidence>
<dbReference type="GO" id="GO:0016874">
    <property type="term" value="F:ligase activity"/>
    <property type="evidence" value="ECO:0007669"/>
    <property type="project" value="UniProtKB-KW"/>
</dbReference>
<reference evidence="7" key="1">
    <citation type="journal article" date="2019" name="Int. J. Syst. Evol. Microbiol.">
        <title>The Global Catalogue of Microorganisms (GCM) 10K type strain sequencing project: providing services to taxonomists for standard genome sequencing and annotation.</title>
        <authorList>
            <consortium name="The Broad Institute Genomics Platform"/>
            <consortium name="The Broad Institute Genome Sequencing Center for Infectious Disease"/>
            <person name="Wu L."/>
            <person name="Ma J."/>
        </authorList>
    </citation>
    <scope>NUCLEOTIDE SEQUENCE [LARGE SCALE GENOMIC DNA]</scope>
    <source>
        <strain evidence="7">CECT 7649</strain>
    </source>
</reference>
<dbReference type="Gene3D" id="3.40.50.20">
    <property type="match status" value="1"/>
</dbReference>